<dbReference type="Proteomes" id="UP000740883">
    <property type="component" value="Unassembled WGS sequence"/>
</dbReference>
<dbReference type="AlphaFoldDB" id="A0A9P6GZ48"/>
<evidence type="ECO:0000313" key="2">
    <source>
        <dbReference type="Proteomes" id="UP000740883"/>
    </source>
</evidence>
<comment type="caution">
    <text evidence="1">The sequence shown here is derived from an EMBL/GenBank/DDBJ whole genome shotgun (WGS) entry which is preliminary data.</text>
</comment>
<sequence>MDPENSSNENLNKRFNYDMATAAKSIKTFSGTEEDIITWIDEVLFITTLLHYSDEAIVRTILLQLRGVALSWATEVLGTRANEMNTETLRSVLINRFGAQQRTVLSLSRFLTSPSPKTRGEYTAFLNDASILFKKNYMNIVPLTQVVINKSPGDMKALLLQAAETSQS</sequence>
<reference evidence="1 2" key="1">
    <citation type="journal article" date="2020" name="Genome Biol. Evol.">
        <title>Comparative genomics of strictly vertically transmitted, feminizing microsporidia endosymbionts of amphipod crustaceans.</title>
        <authorList>
            <person name="Cormier A."/>
            <person name="Chebbi M.A."/>
            <person name="Giraud I."/>
            <person name="Wattier R."/>
            <person name="Teixeira M."/>
            <person name="Gilbert C."/>
            <person name="Rigaud T."/>
            <person name="Cordaux R."/>
        </authorList>
    </citation>
    <scope>NUCLEOTIDE SEQUENCE [LARGE SCALE GENOMIC DNA]</scope>
    <source>
        <strain evidence="1 2">Ou3-Ou53</strain>
    </source>
</reference>
<name>A0A9P6GZ48_9MICR</name>
<protein>
    <submittedName>
        <fullName evidence="1">Paraneoplastic antigen-like protein 5</fullName>
    </submittedName>
</protein>
<proteinExistence type="predicted"/>
<dbReference type="EMBL" id="SBJO01000307">
    <property type="protein sequence ID" value="KAF9761551.1"/>
    <property type="molecule type" value="Genomic_DNA"/>
</dbReference>
<organism evidence="1 2">
    <name type="scientific">Nosema granulosis</name>
    <dbReference type="NCBI Taxonomy" id="83296"/>
    <lineage>
        <taxon>Eukaryota</taxon>
        <taxon>Fungi</taxon>
        <taxon>Fungi incertae sedis</taxon>
        <taxon>Microsporidia</taxon>
        <taxon>Nosematidae</taxon>
        <taxon>Nosema</taxon>
    </lineage>
</organism>
<accession>A0A9P6GZ48</accession>
<evidence type="ECO:0000313" key="1">
    <source>
        <dbReference type="EMBL" id="KAF9761551.1"/>
    </source>
</evidence>
<gene>
    <name evidence="1" type="primary">Pnma5_0</name>
    <name evidence="1" type="ORF">NGRA_2563</name>
</gene>
<dbReference type="OrthoDB" id="2198688at2759"/>
<keyword evidence="2" id="KW-1185">Reference proteome</keyword>